<keyword evidence="8" id="KW-1185">Reference proteome</keyword>
<name>A0ABZ2L2R2_9BACT</name>
<evidence type="ECO:0000259" key="6">
    <source>
        <dbReference type="SMART" id="SM00235"/>
    </source>
</evidence>
<evidence type="ECO:0000256" key="2">
    <source>
        <dbReference type="ARBA" id="ARBA00022723"/>
    </source>
</evidence>
<keyword evidence="5" id="KW-0732">Signal</keyword>
<organism evidence="7 8">
    <name type="scientific">Pendulispora rubella</name>
    <dbReference type="NCBI Taxonomy" id="2741070"/>
    <lineage>
        <taxon>Bacteria</taxon>
        <taxon>Pseudomonadati</taxon>
        <taxon>Myxococcota</taxon>
        <taxon>Myxococcia</taxon>
        <taxon>Myxococcales</taxon>
        <taxon>Sorangiineae</taxon>
        <taxon>Pendulisporaceae</taxon>
        <taxon>Pendulispora</taxon>
    </lineage>
</organism>
<feature type="signal peptide" evidence="5">
    <location>
        <begin position="1"/>
        <end position="22"/>
    </location>
</feature>
<proteinExistence type="predicted"/>
<evidence type="ECO:0000313" key="7">
    <source>
        <dbReference type="EMBL" id="WXB05229.1"/>
    </source>
</evidence>
<dbReference type="EMBL" id="CP089983">
    <property type="protein sequence ID" value="WXB05229.1"/>
    <property type="molecule type" value="Genomic_DNA"/>
</dbReference>
<dbReference type="InterPro" id="IPR006026">
    <property type="entry name" value="Peptidase_Metallo"/>
</dbReference>
<feature type="chain" id="PRO_5047471817" evidence="5">
    <location>
        <begin position="23"/>
        <end position="285"/>
    </location>
</feature>
<reference evidence="7" key="1">
    <citation type="submission" date="2021-12" db="EMBL/GenBank/DDBJ databases">
        <title>Discovery of the Pendulisporaceae a myxobacterial family with distinct sporulation behavior and unique specialized metabolism.</title>
        <authorList>
            <person name="Garcia R."/>
            <person name="Popoff A."/>
            <person name="Bader C.D."/>
            <person name="Loehr J."/>
            <person name="Walesch S."/>
            <person name="Walt C."/>
            <person name="Boldt J."/>
            <person name="Bunk B."/>
            <person name="Haeckl F.J.F.P.J."/>
            <person name="Gunesch A.P."/>
            <person name="Birkelbach J."/>
            <person name="Nuebel U."/>
            <person name="Pietschmann T."/>
            <person name="Bach T."/>
            <person name="Mueller R."/>
        </authorList>
    </citation>
    <scope>NUCLEOTIDE SEQUENCE</scope>
    <source>
        <strain evidence="7">MSr11367</strain>
    </source>
</reference>
<dbReference type="GO" id="GO:0008237">
    <property type="term" value="F:metallopeptidase activity"/>
    <property type="evidence" value="ECO:0007669"/>
    <property type="project" value="UniProtKB-KW"/>
</dbReference>
<dbReference type="SMART" id="SM00235">
    <property type="entry name" value="ZnMc"/>
    <property type="match status" value="1"/>
</dbReference>
<dbReference type="Pfam" id="PF00413">
    <property type="entry name" value="Peptidase_M10"/>
    <property type="match status" value="1"/>
</dbReference>
<accession>A0ABZ2L2R2</accession>
<evidence type="ECO:0000313" key="8">
    <source>
        <dbReference type="Proteomes" id="UP001374803"/>
    </source>
</evidence>
<dbReference type="RefSeq" id="WP_394834872.1">
    <property type="nucleotide sequence ID" value="NZ_CP089929.1"/>
</dbReference>
<keyword evidence="3" id="KW-0378">Hydrolase</keyword>
<protein>
    <submittedName>
        <fullName evidence="7">M57 family metalloprotease</fullName>
    </submittedName>
</protein>
<keyword evidence="1" id="KW-0645">Protease</keyword>
<keyword evidence="7" id="KW-0482">Metalloprotease</keyword>
<gene>
    <name evidence="7" type="ORF">LVJ94_51080</name>
</gene>
<feature type="domain" description="Peptidase metallopeptidase" evidence="6">
    <location>
        <begin position="104"/>
        <end position="259"/>
    </location>
</feature>
<dbReference type="Proteomes" id="UP001374803">
    <property type="component" value="Chromosome"/>
</dbReference>
<keyword evidence="4" id="KW-0862">Zinc</keyword>
<evidence type="ECO:0000256" key="5">
    <source>
        <dbReference type="SAM" id="SignalP"/>
    </source>
</evidence>
<dbReference type="InterPro" id="IPR024079">
    <property type="entry name" value="MetalloPept_cat_dom_sf"/>
</dbReference>
<evidence type="ECO:0000256" key="4">
    <source>
        <dbReference type="ARBA" id="ARBA00022833"/>
    </source>
</evidence>
<evidence type="ECO:0000256" key="1">
    <source>
        <dbReference type="ARBA" id="ARBA00022670"/>
    </source>
</evidence>
<dbReference type="SUPFAM" id="SSF55486">
    <property type="entry name" value="Metalloproteases ('zincins'), catalytic domain"/>
    <property type="match status" value="1"/>
</dbReference>
<evidence type="ECO:0000256" key="3">
    <source>
        <dbReference type="ARBA" id="ARBA00022801"/>
    </source>
</evidence>
<dbReference type="CDD" id="cd04279">
    <property type="entry name" value="ZnMc_MMP_like_1"/>
    <property type="match status" value="1"/>
</dbReference>
<sequence length="285" mass="31170">MRIKMSAGFLVRCLGVASSVLAFGVLTVSSTGCAANPEEGNRSEATGTTATSFDEWRKTVYQEAESGIWIVNGDTPVDSIEKLQSFYERYVQQGALIVDNNDGVDSKWNSTQKLNITYCVSRSSFGSRYDAVVQAMSEAGGNWASVANIRFVHVASQDGSCNARNKNVVFDVRQVRSGQYLARAFFPNQSRSTRNVLIDSSSFGYTDPYSLVGILTHELGHSLGFRHEHTRPESGTCFEDDNWRALTTYDSNSVMHYPQCNGSNDGDLTITSRDAQGAASLYGAP</sequence>
<keyword evidence="2" id="KW-0479">Metal-binding</keyword>
<dbReference type="PROSITE" id="PS51257">
    <property type="entry name" value="PROKAR_LIPOPROTEIN"/>
    <property type="match status" value="1"/>
</dbReference>
<dbReference type="Gene3D" id="3.40.390.10">
    <property type="entry name" value="Collagenase (Catalytic Domain)"/>
    <property type="match status" value="1"/>
</dbReference>
<dbReference type="InterPro" id="IPR001818">
    <property type="entry name" value="Pept_M10_metallopeptidase"/>
</dbReference>